<evidence type="ECO:0000313" key="3">
    <source>
        <dbReference type="Proteomes" id="UP000265520"/>
    </source>
</evidence>
<dbReference type="EMBL" id="LXQA011269197">
    <property type="protein sequence ID" value="MCI91333.1"/>
    <property type="molecule type" value="Genomic_DNA"/>
</dbReference>
<feature type="non-terminal residue" evidence="2">
    <location>
        <position position="1"/>
    </location>
</feature>
<comment type="caution">
    <text evidence="2">The sequence shown here is derived from an EMBL/GenBank/DDBJ whole genome shotgun (WGS) entry which is preliminary data.</text>
</comment>
<proteinExistence type="predicted"/>
<name>A0A392VV07_9FABA</name>
<sequence length="69" mass="7606">EPIHVAEPQPDPIHVTEPQEGRKVKEDDGEELGEAYFQEEGDAVQEGAMGKKGEKLEGPSWKECIFGAQ</sequence>
<reference evidence="2 3" key="1">
    <citation type="journal article" date="2018" name="Front. Plant Sci.">
        <title>Red Clover (Trifolium pratense) and Zigzag Clover (T. medium) - A Picture of Genomic Similarities and Differences.</title>
        <authorList>
            <person name="Dluhosova J."/>
            <person name="Istvanek J."/>
            <person name="Nedelnik J."/>
            <person name="Repkova J."/>
        </authorList>
    </citation>
    <scope>NUCLEOTIDE SEQUENCE [LARGE SCALE GENOMIC DNA]</scope>
    <source>
        <strain evidence="3">cv. 10/8</strain>
        <tissue evidence="2">Leaf</tissue>
    </source>
</reference>
<protein>
    <submittedName>
        <fullName evidence="2">Uncharacterized protein</fullName>
    </submittedName>
</protein>
<feature type="region of interest" description="Disordered" evidence="1">
    <location>
        <begin position="1"/>
        <end position="28"/>
    </location>
</feature>
<accession>A0A392VV07</accession>
<keyword evidence="3" id="KW-1185">Reference proteome</keyword>
<feature type="compositionally biased region" description="Basic and acidic residues" evidence="1">
    <location>
        <begin position="17"/>
        <end position="26"/>
    </location>
</feature>
<organism evidence="2 3">
    <name type="scientific">Trifolium medium</name>
    <dbReference type="NCBI Taxonomy" id="97028"/>
    <lineage>
        <taxon>Eukaryota</taxon>
        <taxon>Viridiplantae</taxon>
        <taxon>Streptophyta</taxon>
        <taxon>Embryophyta</taxon>
        <taxon>Tracheophyta</taxon>
        <taxon>Spermatophyta</taxon>
        <taxon>Magnoliopsida</taxon>
        <taxon>eudicotyledons</taxon>
        <taxon>Gunneridae</taxon>
        <taxon>Pentapetalae</taxon>
        <taxon>rosids</taxon>
        <taxon>fabids</taxon>
        <taxon>Fabales</taxon>
        <taxon>Fabaceae</taxon>
        <taxon>Papilionoideae</taxon>
        <taxon>50 kb inversion clade</taxon>
        <taxon>NPAAA clade</taxon>
        <taxon>Hologalegina</taxon>
        <taxon>IRL clade</taxon>
        <taxon>Trifolieae</taxon>
        <taxon>Trifolium</taxon>
    </lineage>
</organism>
<feature type="non-terminal residue" evidence="2">
    <location>
        <position position="69"/>
    </location>
</feature>
<dbReference type="Proteomes" id="UP000265520">
    <property type="component" value="Unassembled WGS sequence"/>
</dbReference>
<evidence type="ECO:0000313" key="2">
    <source>
        <dbReference type="EMBL" id="MCI91333.1"/>
    </source>
</evidence>
<evidence type="ECO:0000256" key="1">
    <source>
        <dbReference type="SAM" id="MobiDB-lite"/>
    </source>
</evidence>
<dbReference type="AlphaFoldDB" id="A0A392VV07"/>